<keyword evidence="4 6" id="KW-1133">Transmembrane helix</keyword>
<feature type="transmembrane region" description="Helical" evidence="6">
    <location>
        <begin position="120"/>
        <end position="140"/>
    </location>
</feature>
<dbReference type="EMBL" id="BAABFX010000027">
    <property type="protein sequence ID" value="GAA4396842.1"/>
    <property type="molecule type" value="Genomic_DNA"/>
</dbReference>
<evidence type="ECO:0000256" key="6">
    <source>
        <dbReference type="SAM" id="Phobius"/>
    </source>
</evidence>
<sequence length="224" mass="23161">MRARTPLVGGVVGLFVTVAVLHLGAQLTGADDVADATQVLLMPLLAAALWLNTEAPRGRLVTLTLVALGLSWLGDSAPKLTQGDTAFLVMIGFFLLAQIAYVVAFWPFRDRSVLNVRRPLLLGYVAVVVALVVACVGGAAGMLVPVLVYGALLGTMAVLATGVNLPTAIGGALFLVSDGLIALNAFADGFDLPGQGFWVMATYLTAQSLIVVGVLTTGDAARSR</sequence>
<keyword evidence="3 6" id="KW-0812">Transmembrane</keyword>
<organism evidence="7 8">
    <name type="scientific">Ornithinibacter aureus</name>
    <dbReference type="NCBI Taxonomy" id="622664"/>
    <lineage>
        <taxon>Bacteria</taxon>
        <taxon>Bacillati</taxon>
        <taxon>Actinomycetota</taxon>
        <taxon>Actinomycetes</taxon>
        <taxon>Micrococcales</taxon>
        <taxon>Intrasporangiaceae</taxon>
        <taxon>Ornithinibacter</taxon>
    </lineage>
</organism>
<dbReference type="PANTHER" id="PTHR31885:SF6">
    <property type="entry name" value="GH04784P"/>
    <property type="match status" value="1"/>
</dbReference>
<evidence type="ECO:0000313" key="8">
    <source>
        <dbReference type="Proteomes" id="UP001500390"/>
    </source>
</evidence>
<comment type="subcellular location">
    <subcellularLocation>
        <location evidence="1">Membrane</location>
        <topology evidence="1">Multi-pass membrane protein</topology>
    </subcellularLocation>
</comment>
<evidence type="ECO:0000256" key="1">
    <source>
        <dbReference type="ARBA" id="ARBA00004141"/>
    </source>
</evidence>
<protein>
    <recommendedName>
        <fullName evidence="9">Lysoplasmalogenase</fullName>
    </recommendedName>
</protein>
<name>A0ABP8JWR6_9MICO</name>
<evidence type="ECO:0000256" key="3">
    <source>
        <dbReference type="ARBA" id="ARBA00022692"/>
    </source>
</evidence>
<evidence type="ECO:0008006" key="9">
    <source>
        <dbReference type="Google" id="ProtNLM"/>
    </source>
</evidence>
<proteinExistence type="inferred from homology"/>
<evidence type="ECO:0000256" key="5">
    <source>
        <dbReference type="ARBA" id="ARBA00023136"/>
    </source>
</evidence>
<accession>A0ABP8JWR6</accession>
<dbReference type="Proteomes" id="UP001500390">
    <property type="component" value="Unassembled WGS sequence"/>
</dbReference>
<comment type="caution">
    <text evidence="7">The sequence shown here is derived from an EMBL/GenBank/DDBJ whole genome shotgun (WGS) entry which is preliminary data.</text>
</comment>
<evidence type="ECO:0000313" key="7">
    <source>
        <dbReference type="EMBL" id="GAA4396842.1"/>
    </source>
</evidence>
<reference evidence="8" key="1">
    <citation type="journal article" date="2019" name="Int. J. Syst. Evol. Microbiol.">
        <title>The Global Catalogue of Microorganisms (GCM) 10K type strain sequencing project: providing services to taxonomists for standard genome sequencing and annotation.</title>
        <authorList>
            <consortium name="The Broad Institute Genomics Platform"/>
            <consortium name="The Broad Institute Genome Sequencing Center for Infectious Disease"/>
            <person name="Wu L."/>
            <person name="Ma J."/>
        </authorList>
    </citation>
    <scope>NUCLEOTIDE SEQUENCE [LARGE SCALE GENOMIC DNA]</scope>
    <source>
        <strain evidence="8">JCM 17738</strain>
    </source>
</reference>
<dbReference type="PANTHER" id="PTHR31885">
    <property type="entry name" value="GH04784P"/>
    <property type="match status" value="1"/>
</dbReference>
<feature type="transmembrane region" description="Helical" evidence="6">
    <location>
        <begin position="86"/>
        <end position="108"/>
    </location>
</feature>
<keyword evidence="5 6" id="KW-0472">Membrane</keyword>
<keyword evidence="8" id="KW-1185">Reference proteome</keyword>
<dbReference type="RefSeq" id="WP_159904157.1">
    <property type="nucleotide sequence ID" value="NZ_BAABFX010000027.1"/>
</dbReference>
<feature type="transmembrane region" description="Helical" evidence="6">
    <location>
        <begin position="196"/>
        <end position="215"/>
    </location>
</feature>
<feature type="transmembrane region" description="Helical" evidence="6">
    <location>
        <begin position="146"/>
        <end position="165"/>
    </location>
</feature>
<feature type="transmembrane region" description="Helical" evidence="6">
    <location>
        <begin position="7"/>
        <end position="27"/>
    </location>
</feature>
<evidence type="ECO:0000256" key="2">
    <source>
        <dbReference type="ARBA" id="ARBA00007375"/>
    </source>
</evidence>
<gene>
    <name evidence="7" type="ORF">GCM10023153_20180</name>
</gene>
<dbReference type="Pfam" id="PF07947">
    <property type="entry name" value="YhhN"/>
    <property type="match status" value="1"/>
</dbReference>
<dbReference type="InterPro" id="IPR012506">
    <property type="entry name" value="TMEM86B-like"/>
</dbReference>
<comment type="similarity">
    <text evidence="2">Belongs to the TMEM86 family.</text>
</comment>
<evidence type="ECO:0000256" key="4">
    <source>
        <dbReference type="ARBA" id="ARBA00022989"/>
    </source>
</evidence>